<dbReference type="RefSeq" id="WP_024445487.1">
    <property type="nucleotide sequence ID" value="NZ_JAPQYE010000003.1"/>
</dbReference>
<evidence type="ECO:0000256" key="16">
    <source>
        <dbReference type="ARBA" id="ARBA00023063"/>
    </source>
</evidence>
<dbReference type="Gene3D" id="2.40.30.10">
    <property type="entry name" value="Translation factors"/>
    <property type="match status" value="1"/>
</dbReference>
<comment type="similarity">
    <text evidence="5">Belongs to the prokaryotic molybdopterin-containing oxidoreductase family. NasA/NapA/NarB subfamily.</text>
</comment>
<feature type="domain" description="Flavodoxin-like" evidence="17">
    <location>
        <begin position="789"/>
        <end position="923"/>
    </location>
</feature>
<dbReference type="InterPro" id="IPR006656">
    <property type="entry name" value="Mopterin_OxRdtase"/>
</dbReference>
<dbReference type="InterPro" id="IPR001094">
    <property type="entry name" value="Flavdoxin-like"/>
</dbReference>
<dbReference type="InterPro" id="IPR006657">
    <property type="entry name" value="MoPterin_dinucl-bd_dom"/>
</dbReference>
<dbReference type="Proteomes" id="UP001084650">
    <property type="component" value="Unassembled WGS sequence"/>
</dbReference>
<evidence type="ECO:0000259" key="19">
    <source>
        <dbReference type="PROSITE" id="PS51669"/>
    </source>
</evidence>
<feature type="domain" description="4Fe-4S Mo/W bis-MGD-type" evidence="19">
    <location>
        <begin position="1"/>
        <end position="61"/>
    </location>
</feature>
<dbReference type="InterPro" id="IPR023173">
    <property type="entry name" value="NADPH_Cyt_P450_Rdtase_alpha"/>
</dbReference>
<comment type="cofactor">
    <cofactor evidence="2">
        <name>Mo-bis(molybdopterin guanine dinucleotide)</name>
        <dbReference type="ChEBI" id="CHEBI:60539"/>
    </cofactor>
</comment>
<dbReference type="SUPFAM" id="SSF52343">
    <property type="entry name" value="Ferredoxin reductase-like, C-terminal NADP-linked domain"/>
    <property type="match status" value="1"/>
</dbReference>
<evidence type="ECO:0000256" key="8">
    <source>
        <dbReference type="ARBA" id="ARBA00022630"/>
    </source>
</evidence>
<dbReference type="SUPFAM" id="SSF50692">
    <property type="entry name" value="ADC-like"/>
    <property type="match status" value="1"/>
</dbReference>
<dbReference type="SUPFAM" id="SSF53706">
    <property type="entry name" value="Formate dehydrogenase/DMSO reductase, domains 1-3"/>
    <property type="match status" value="1"/>
</dbReference>
<evidence type="ECO:0000256" key="2">
    <source>
        <dbReference type="ARBA" id="ARBA00001942"/>
    </source>
</evidence>
<dbReference type="PANTHER" id="PTHR43105">
    <property type="entry name" value="RESPIRATORY NITRATE REDUCTASE"/>
    <property type="match status" value="1"/>
</dbReference>
<evidence type="ECO:0000259" key="18">
    <source>
        <dbReference type="PROSITE" id="PS51384"/>
    </source>
</evidence>
<dbReference type="InterPro" id="IPR027467">
    <property type="entry name" value="MopterinOxRdtase_cofactor_BS"/>
</dbReference>
<dbReference type="InterPro" id="IPR039261">
    <property type="entry name" value="FNR_nucleotide-bd"/>
</dbReference>
<dbReference type="SMART" id="SM00926">
    <property type="entry name" value="Molybdop_Fe4S4"/>
    <property type="match status" value="1"/>
</dbReference>
<dbReference type="Gene3D" id="3.40.228.10">
    <property type="entry name" value="Dimethylsulfoxide Reductase, domain 2"/>
    <property type="match status" value="1"/>
</dbReference>
<evidence type="ECO:0000256" key="6">
    <source>
        <dbReference type="ARBA" id="ARBA00022485"/>
    </source>
</evidence>
<evidence type="ECO:0000259" key="17">
    <source>
        <dbReference type="PROSITE" id="PS50902"/>
    </source>
</evidence>
<dbReference type="Pfam" id="PF00175">
    <property type="entry name" value="NAD_binding_1"/>
    <property type="match status" value="1"/>
</dbReference>
<evidence type="ECO:0000256" key="14">
    <source>
        <dbReference type="ARBA" id="ARBA00023004"/>
    </source>
</evidence>
<proteinExistence type="inferred from homology"/>
<evidence type="ECO:0000256" key="10">
    <source>
        <dbReference type="ARBA" id="ARBA00022723"/>
    </source>
</evidence>
<dbReference type="PRINTS" id="PR00369">
    <property type="entry name" value="FLAVODOXIN"/>
</dbReference>
<evidence type="ECO:0000256" key="11">
    <source>
        <dbReference type="ARBA" id="ARBA00022827"/>
    </source>
</evidence>
<dbReference type="Gene3D" id="2.40.40.20">
    <property type="match status" value="1"/>
</dbReference>
<keyword evidence="21" id="KW-1185">Reference proteome</keyword>
<dbReference type="Gene3D" id="1.20.990.10">
    <property type="entry name" value="NADPH-cytochrome p450 Reductase, Chain A, domain 3"/>
    <property type="match status" value="1"/>
</dbReference>
<keyword evidence="15" id="KW-0411">Iron-sulfur</keyword>
<sequence>MTRTACSYCGVGCGISVETRTDPASGVPVIARVSGDKLHPTNSGRLCTKGATHAEMMAATDGRLTTALLRPSRDADPMAVDVDDALAEAGARLRAIRDEHGPDAVALYVSGQMSIEAQYLATKLAKGFLRTVHIESNSRLCMASAGTGFKQSLGSDGPPGSYADFDCTELFFVIGSNMADCHPILYLRMADRLKAGAKLIVVDPRRTSTADKADLYLPIRPGTDLALLNGILHLLLEKNALDDAFIAEHTQGWEVMPEFLADYPPHRVAAVTGLLEADIRTAADMIAEAGNWMSCWTMGLNQSTHGTWNTNAICNLHLATGAICRSGSGPMSLTGQPNAMGGREMGYMGPGLPGQRVVLSADDRAFVETQWNLEPGTIRADVGPGTIEMFRRMADGDIKAAWIICTNPVASVANRAAVIAGLEAAELVITQDTYADTATNRYADIMLPATLWAETDAVMVNSDRTLTLLQQSVPPAGDARPDWELICGVARHLGFGDDFDYKSSEQIFDEIRRFHNPTTGYDLRGVTYERLRETPVQWPCASAEQPDRNPLRYLNDGVSQDLFTDAAGRTPRLRFATPSRRAVFHARPHMDAAELPDEDYPMILNTGRLQHQWHTMTKTGKVAKLNKLNPGPFVEVHPDDAAALKISEGVEVELVTRRGRAVLPAVVTDRVRPGNTWVPFHWNDEHGENLTINALTNDAVDPDSLQPEFKVCAVRLTPVPVMSSEPELTEDEKIYVAGFLAGIDDGRPGVPVLPASAPVGARARLWIDGLLAGRYSRLEEPDTETQTGPLVLWASQTGNAEEFAGKLGERLGGARLRAMDDVDLADLTHAGDIVIITSTFGDGGPPDNGAAFWERLESTAAPSLDGVRYSVLGIGDRSYDNFCGHAKKLDARLADLGATRMLDRADCEAYDDEPMTRWAESVADLMAAPSLAPSREPAKPVEPVNFTRAKPIDAPLCRNIRLTPQDAAKEVRQFGFDISGHDVTYSVGDSLGVCAVNSSFAVESWLAATGLSGSEAVLVDGTQISLREALTWNYDICKVTSNLVTFVAEHCPDSGTAKKLRKDRKALDTWLVNRNGLDLVREFPVRADAELWQEVLVRLTPRQYSISSSPLVSPNEVQLTVSIVRYRGPDGGPRGGVVSTYLADLPDGTAVPVFLQRSPHFRPPEDPATPMIMVGPGTGIAPFRGFLQERRALGHRGPNWLFFGDQHRTQNFYYREDLQDMVDDGFLNRLDLAFSRDQPKRVYVQHKMLDYGVDVWRWLDDGAHFYVCGDATRMAHDVDDALTDIIRTHGRMSADAARDYKREMVAEKRYVRDVY</sequence>
<dbReference type="SUPFAM" id="SSF63380">
    <property type="entry name" value="Riboflavin synthase domain-like"/>
    <property type="match status" value="1"/>
</dbReference>
<keyword evidence="9" id="KW-0288">FMN</keyword>
<dbReference type="InterPro" id="IPR009010">
    <property type="entry name" value="Asp_de-COase-like_dom_sf"/>
</dbReference>
<reference evidence="20" key="1">
    <citation type="submission" date="2022-12" db="EMBL/GenBank/DDBJ databases">
        <title>Whole genome sequence of Mycolicibacterium iranicum strain SBH312.</title>
        <authorList>
            <person name="Jani J."/>
            <person name="Arifin Mustapha Z."/>
            <person name="Ahmed K."/>
            <person name="Kai Ling C."/>
        </authorList>
    </citation>
    <scope>NUCLEOTIDE SEQUENCE</scope>
    <source>
        <strain evidence="20">SBH312</strain>
    </source>
</reference>
<accession>A0ABT4HCY6</accession>
<dbReference type="Gene3D" id="2.20.25.90">
    <property type="entry name" value="ADC-like domains"/>
    <property type="match status" value="1"/>
</dbReference>
<evidence type="ECO:0000256" key="15">
    <source>
        <dbReference type="ARBA" id="ARBA00023014"/>
    </source>
</evidence>
<keyword evidence="11" id="KW-0274">FAD</keyword>
<dbReference type="Pfam" id="PF01568">
    <property type="entry name" value="Molydop_binding"/>
    <property type="match status" value="1"/>
</dbReference>
<dbReference type="Pfam" id="PF00384">
    <property type="entry name" value="Molybdopterin"/>
    <property type="match status" value="1"/>
</dbReference>
<keyword evidence="6" id="KW-0004">4Fe-4S</keyword>
<dbReference type="Pfam" id="PF04879">
    <property type="entry name" value="Molybdop_Fe4S4"/>
    <property type="match status" value="1"/>
</dbReference>
<dbReference type="PANTHER" id="PTHR43105:SF9">
    <property type="entry name" value="NADPH-FE(3+) OXIDOREDUCTASE SUBUNIT ALPHA"/>
    <property type="match status" value="1"/>
</dbReference>
<dbReference type="PRINTS" id="PR00371">
    <property type="entry name" value="FPNCR"/>
</dbReference>
<gene>
    <name evidence="20" type="ORF">OY187_08420</name>
</gene>
<dbReference type="InterPro" id="IPR050123">
    <property type="entry name" value="Prok_molybdopt-oxidoreductase"/>
</dbReference>
<keyword evidence="14" id="KW-0408">Iron</keyword>
<dbReference type="InterPro" id="IPR017938">
    <property type="entry name" value="Riboflavin_synthase-like_b-brl"/>
</dbReference>
<keyword evidence="16" id="KW-0534">Nitrate assimilation</keyword>
<keyword evidence="7" id="KW-0500">Molybdenum</keyword>
<comment type="cofactor">
    <cofactor evidence="1">
        <name>FMN</name>
        <dbReference type="ChEBI" id="CHEBI:58210"/>
    </cofactor>
</comment>
<evidence type="ECO:0000313" key="21">
    <source>
        <dbReference type="Proteomes" id="UP001084650"/>
    </source>
</evidence>
<dbReference type="InterPro" id="IPR041957">
    <property type="entry name" value="CT_Nitrate-R-NapA-like"/>
</dbReference>
<dbReference type="PROSITE" id="PS00551">
    <property type="entry name" value="MOLYBDOPTERIN_PROK_1"/>
    <property type="match status" value="1"/>
</dbReference>
<dbReference type="Pfam" id="PF00667">
    <property type="entry name" value="FAD_binding_1"/>
    <property type="match status" value="1"/>
</dbReference>
<evidence type="ECO:0000256" key="3">
    <source>
        <dbReference type="ARBA" id="ARBA00001966"/>
    </source>
</evidence>
<keyword evidence="12" id="KW-0521">NADP</keyword>
<organism evidence="20 21">
    <name type="scientific">Mycolicibacterium iranicum</name>
    <name type="common">Mycobacterium iranicum</name>
    <dbReference type="NCBI Taxonomy" id="912594"/>
    <lineage>
        <taxon>Bacteria</taxon>
        <taxon>Bacillati</taxon>
        <taxon>Actinomycetota</taxon>
        <taxon>Actinomycetes</taxon>
        <taxon>Mycobacteriales</taxon>
        <taxon>Mycobacteriaceae</taxon>
        <taxon>Mycolicibacterium</taxon>
    </lineage>
</organism>
<dbReference type="InterPro" id="IPR017927">
    <property type="entry name" value="FAD-bd_FR_type"/>
</dbReference>
<keyword evidence="10" id="KW-0479">Metal-binding</keyword>
<evidence type="ECO:0000256" key="13">
    <source>
        <dbReference type="ARBA" id="ARBA00023002"/>
    </source>
</evidence>
<evidence type="ECO:0000256" key="9">
    <source>
        <dbReference type="ARBA" id="ARBA00022643"/>
    </source>
</evidence>
<evidence type="ECO:0000256" key="4">
    <source>
        <dbReference type="ARBA" id="ARBA00001974"/>
    </source>
</evidence>
<comment type="cofactor">
    <cofactor evidence="3">
        <name>[4Fe-4S] cluster</name>
        <dbReference type="ChEBI" id="CHEBI:49883"/>
    </cofactor>
</comment>
<dbReference type="PROSITE" id="PS51384">
    <property type="entry name" value="FAD_FR"/>
    <property type="match status" value="1"/>
</dbReference>
<evidence type="ECO:0000256" key="12">
    <source>
        <dbReference type="ARBA" id="ARBA00022857"/>
    </source>
</evidence>
<evidence type="ECO:0000256" key="1">
    <source>
        <dbReference type="ARBA" id="ARBA00001917"/>
    </source>
</evidence>
<protein>
    <submittedName>
        <fullName evidence="20">Bifunctional nitrate reductase/sulfite reductase flavoprotein subunit alpha</fullName>
    </submittedName>
</protein>
<dbReference type="Gene3D" id="3.40.50.80">
    <property type="entry name" value="Nucleotide-binding domain of ferredoxin-NADP reductase (FNR) module"/>
    <property type="match status" value="1"/>
</dbReference>
<dbReference type="PROSITE" id="PS51669">
    <property type="entry name" value="4FE4S_MOW_BIS_MGD"/>
    <property type="match status" value="1"/>
</dbReference>
<keyword evidence="13" id="KW-0560">Oxidoreductase</keyword>
<dbReference type="InterPro" id="IPR003097">
    <property type="entry name" value="CysJ-like_FAD-binding"/>
</dbReference>
<dbReference type="InterPro" id="IPR029039">
    <property type="entry name" value="Flavoprotein-like_sf"/>
</dbReference>
<name>A0ABT4HCY6_MYCIR</name>
<evidence type="ECO:0000256" key="7">
    <source>
        <dbReference type="ARBA" id="ARBA00022505"/>
    </source>
</evidence>
<dbReference type="SUPFAM" id="SSF52218">
    <property type="entry name" value="Flavoproteins"/>
    <property type="match status" value="1"/>
</dbReference>
<dbReference type="PROSITE" id="PS50902">
    <property type="entry name" value="FLAVODOXIN_LIKE"/>
    <property type="match status" value="1"/>
</dbReference>
<dbReference type="CDD" id="cd06199">
    <property type="entry name" value="SiR"/>
    <property type="match status" value="1"/>
</dbReference>
<comment type="caution">
    <text evidence="20">The sequence shown here is derived from an EMBL/GenBank/DDBJ whole genome shotgun (WGS) entry which is preliminary data.</text>
</comment>
<feature type="domain" description="FAD-binding FR-type" evidence="18">
    <location>
        <begin position="949"/>
        <end position="1164"/>
    </location>
</feature>
<dbReference type="CDD" id="cd02754">
    <property type="entry name" value="MopB_Nitrate-R-NapA-like"/>
    <property type="match status" value="1"/>
</dbReference>
<dbReference type="Pfam" id="PF00258">
    <property type="entry name" value="Flavodoxin_1"/>
    <property type="match status" value="1"/>
</dbReference>
<dbReference type="Gene3D" id="3.40.50.360">
    <property type="match status" value="1"/>
</dbReference>
<dbReference type="InterPro" id="IPR008254">
    <property type="entry name" value="Flavodoxin/NO_synth"/>
</dbReference>
<dbReference type="InterPro" id="IPR006963">
    <property type="entry name" value="Mopterin_OxRdtase_4Fe-4S_dom"/>
</dbReference>
<dbReference type="CDD" id="cd02791">
    <property type="entry name" value="MopB_CT_Nitrate-R-NapA-like"/>
    <property type="match status" value="1"/>
</dbReference>
<dbReference type="EMBL" id="JAPQYE010000003">
    <property type="protein sequence ID" value="MCZ0728068.1"/>
    <property type="molecule type" value="Genomic_DNA"/>
</dbReference>
<dbReference type="InterPro" id="IPR001433">
    <property type="entry name" value="OxRdtase_FAD/NAD-bd"/>
</dbReference>
<evidence type="ECO:0000313" key="20">
    <source>
        <dbReference type="EMBL" id="MCZ0728068.1"/>
    </source>
</evidence>
<evidence type="ECO:0000256" key="5">
    <source>
        <dbReference type="ARBA" id="ARBA00008747"/>
    </source>
</evidence>
<dbReference type="InterPro" id="IPR001709">
    <property type="entry name" value="Flavoprot_Pyr_Nucl_cyt_Rdtase"/>
</dbReference>
<keyword evidence="8" id="KW-0285">Flavoprotein</keyword>
<dbReference type="Gene3D" id="3.40.50.740">
    <property type="match status" value="1"/>
</dbReference>
<comment type="cofactor">
    <cofactor evidence="4">
        <name>FAD</name>
        <dbReference type="ChEBI" id="CHEBI:57692"/>
    </cofactor>
</comment>